<evidence type="ECO:0000313" key="2">
    <source>
        <dbReference type="EMBL" id="TEB37549.1"/>
    </source>
</evidence>
<comment type="caution">
    <text evidence="2">The sequence shown here is derived from an EMBL/GenBank/DDBJ whole genome shotgun (WGS) entry which is preliminary data.</text>
</comment>
<feature type="region of interest" description="Disordered" evidence="1">
    <location>
        <begin position="1"/>
        <end position="69"/>
    </location>
</feature>
<evidence type="ECO:0000313" key="3">
    <source>
        <dbReference type="Proteomes" id="UP000298030"/>
    </source>
</evidence>
<dbReference type="OrthoDB" id="2290221at2759"/>
<proteinExistence type="predicted"/>
<name>A0A4Y7TVG2_COPMI</name>
<reference evidence="2 3" key="1">
    <citation type="journal article" date="2019" name="Nat. Ecol. Evol.">
        <title>Megaphylogeny resolves global patterns of mushroom evolution.</title>
        <authorList>
            <person name="Varga T."/>
            <person name="Krizsan K."/>
            <person name="Foldi C."/>
            <person name="Dima B."/>
            <person name="Sanchez-Garcia M."/>
            <person name="Sanchez-Ramirez S."/>
            <person name="Szollosi G.J."/>
            <person name="Szarkandi J.G."/>
            <person name="Papp V."/>
            <person name="Albert L."/>
            <person name="Andreopoulos W."/>
            <person name="Angelini C."/>
            <person name="Antonin V."/>
            <person name="Barry K.W."/>
            <person name="Bougher N.L."/>
            <person name="Buchanan P."/>
            <person name="Buyck B."/>
            <person name="Bense V."/>
            <person name="Catcheside P."/>
            <person name="Chovatia M."/>
            <person name="Cooper J."/>
            <person name="Damon W."/>
            <person name="Desjardin D."/>
            <person name="Finy P."/>
            <person name="Geml J."/>
            <person name="Haridas S."/>
            <person name="Hughes K."/>
            <person name="Justo A."/>
            <person name="Karasinski D."/>
            <person name="Kautmanova I."/>
            <person name="Kiss B."/>
            <person name="Kocsube S."/>
            <person name="Kotiranta H."/>
            <person name="LaButti K.M."/>
            <person name="Lechner B.E."/>
            <person name="Liimatainen K."/>
            <person name="Lipzen A."/>
            <person name="Lukacs Z."/>
            <person name="Mihaltcheva S."/>
            <person name="Morgado L.N."/>
            <person name="Niskanen T."/>
            <person name="Noordeloos M.E."/>
            <person name="Ohm R.A."/>
            <person name="Ortiz-Santana B."/>
            <person name="Ovrebo C."/>
            <person name="Racz N."/>
            <person name="Riley R."/>
            <person name="Savchenko A."/>
            <person name="Shiryaev A."/>
            <person name="Soop K."/>
            <person name="Spirin V."/>
            <person name="Szebenyi C."/>
            <person name="Tomsovsky M."/>
            <person name="Tulloss R.E."/>
            <person name="Uehling J."/>
            <person name="Grigoriev I.V."/>
            <person name="Vagvolgyi C."/>
            <person name="Papp T."/>
            <person name="Martin F.M."/>
            <person name="Miettinen O."/>
            <person name="Hibbett D.S."/>
            <person name="Nagy L.G."/>
        </authorList>
    </citation>
    <scope>NUCLEOTIDE SEQUENCE [LARGE SCALE GENOMIC DNA]</scope>
    <source>
        <strain evidence="2 3">FP101781</strain>
    </source>
</reference>
<dbReference type="PANTHER" id="PTHR32428:SF2">
    <property type="entry name" value="TARGET OF RAPAMYCIN COMPLEX 2 SUBUNIT BIT61-RELATED"/>
    <property type="match status" value="1"/>
</dbReference>
<protein>
    <submittedName>
        <fullName evidence="2">HbrB-domain-containing protein</fullName>
    </submittedName>
</protein>
<keyword evidence="3" id="KW-1185">Reference proteome</keyword>
<dbReference type="AlphaFoldDB" id="A0A4Y7TVG2"/>
<dbReference type="PANTHER" id="PTHR32428">
    <property type="entry name" value="TARGET OF RAPAMYCIN COMPLEX 2 SUBUNIT BIT61-RELATED"/>
    <property type="match status" value="1"/>
</dbReference>
<feature type="compositionally biased region" description="Polar residues" evidence="1">
    <location>
        <begin position="15"/>
        <end position="27"/>
    </location>
</feature>
<sequence>MWSSRRSHEHGRGGNEQSRSTSPSGESAESHRRTSSDATPRPTPATTRFLNANPGGVDHETRSLHSGDVFGSSKRLGFLADKISHTLSGTTNTHVKSQSSHLLLHPHSHSRTDSASSPVSPSPSPVPMASPSSISNVAKSHTSPSKSSYGRTYDSKLVTREMHRLNLAHLPSALAAQPSAAPSVSSLTLGSNPAGMSQVSILSTTTDPWSALHVHVLPLFNGEGLKINIEDLNTLVKKHISTVVSSSPSRALVNLESDASELIASGMTTLNAKLMNVDDDKLVSRVVETWGFFWDQILTYVEGASVLLPLQTDPLLSSLSRTPKSHPRGNSQSGLGQSAQPSLSSLSGPSIDVRTIALRAFRDRVVYPLYQRLYGRLSLPNRQDVFQETGSYQQPRLQQMLLVLASQGRQRPVAFSLTAPAPQATAGEAAVTELLRLVRNPGPKFDARQQAFKAATRTPSFLSGGMPRDRRGRIAKKDSTGKVTSLNPGPVEEDELFGDEVSGSYVEVSREKERELLESLRSASPELDVTTATKASFGPGTTPWVNVGTLDESLHTQRTLADMDQAQADLEKYMANMNTPTIEARRN</sequence>
<gene>
    <name evidence="2" type="ORF">FA13DRAFT_1621615</name>
</gene>
<feature type="region of interest" description="Disordered" evidence="1">
    <location>
        <begin position="90"/>
        <end position="152"/>
    </location>
</feature>
<dbReference type="STRING" id="71717.A0A4Y7TVG2"/>
<feature type="compositionally biased region" description="Polar residues" evidence="1">
    <location>
        <begin position="136"/>
        <end position="150"/>
    </location>
</feature>
<dbReference type="Pfam" id="PF08539">
    <property type="entry name" value="HbrB"/>
    <property type="match status" value="1"/>
</dbReference>
<dbReference type="Proteomes" id="UP000298030">
    <property type="component" value="Unassembled WGS sequence"/>
</dbReference>
<dbReference type="EMBL" id="QPFP01000004">
    <property type="protein sequence ID" value="TEB37549.1"/>
    <property type="molecule type" value="Genomic_DNA"/>
</dbReference>
<feature type="compositionally biased region" description="Low complexity" evidence="1">
    <location>
        <begin position="36"/>
        <end position="48"/>
    </location>
</feature>
<dbReference type="GO" id="GO:0038203">
    <property type="term" value="P:TORC2 signaling"/>
    <property type="evidence" value="ECO:0007669"/>
    <property type="project" value="TreeGrafter"/>
</dbReference>
<dbReference type="InterPro" id="IPR013745">
    <property type="entry name" value="Bit61/PRR5"/>
</dbReference>
<accession>A0A4Y7TVG2</accession>
<feature type="region of interest" description="Disordered" evidence="1">
    <location>
        <begin position="318"/>
        <end position="347"/>
    </location>
</feature>
<evidence type="ECO:0000256" key="1">
    <source>
        <dbReference type="SAM" id="MobiDB-lite"/>
    </source>
</evidence>
<dbReference type="GO" id="GO:0031932">
    <property type="term" value="C:TORC2 complex"/>
    <property type="evidence" value="ECO:0007669"/>
    <property type="project" value="TreeGrafter"/>
</dbReference>
<organism evidence="2 3">
    <name type="scientific">Coprinellus micaceus</name>
    <name type="common">Glistening ink-cap mushroom</name>
    <name type="synonym">Coprinus micaceus</name>
    <dbReference type="NCBI Taxonomy" id="71717"/>
    <lineage>
        <taxon>Eukaryota</taxon>
        <taxon>Fungi</taxon>
        <taxon>Dikarya</taxon>
        <taxon>Basidiomycota</taxon>
        <taxon>Agaricomycotina</taxon>
        <taxon>Agaricomycetes</taxon>
        <taxon>Agaricomycetidae</taxon>
        <taxon>Agaricales</taxon>
        <taxon>Agaricineae</taxon>
        <taxon>Psathyrellaceae</taxon>
        <taxon>Coprinellus</taxon>
    </lineage>
</organism>